<proteinExistence type="predicted"/>
<sequence length="1170" mass="131946">MKEGISHLSRFNINVPLTQVIPTYNWAMNKVSHITNAPFHPLSQSVNKGLSSLFSRMSPAADKAPDDYRHQTLPYARYIYLSPALRLFKIKENRELLDHLFTPSPFPPPEKVVGKKHEKTIADFLSVTGVAWATPVAVNPSVFKQLVMVLKQGGALTEESINGCSASTFAPEWVLLNFFASLIPASRDMSCAITVAIKQVFWSGLCQLVPQAKWLCWLYDAANPLHWITQETDISQILRTAKMQRHLRSLPTKTPDIIPITDNQGLRFPAADAANPLTRFTESWWNAPLATRMRRSIAIARTGNELQAPPVNVTAPAPLKVNARNGVNWQADWQIYVNTSNEVIDNFQGIFDFVGDEVKKAIKKCCNIDVDPHRTYYHKFGFASSSPYTITGWEHLGPPEKSRTLTEKAMENFSADERIDDDTLNGNAGIYKDDNKAKYYNEKNQVAITPRKLKDIFINMDFANDFHQFQVDYWSKYSLGARLITKGQAISQAMWQRVNETLSPQGLDLLDSAIFGNVLKNSNISVRTLKEEVSRREGVTLTTFDINGYPASNIFMLRGREGKIVVYLPSEDSYYQEFDSEQQMKQWFLDLIKNPGKSETLARHFTLLNRQDGMLVTGVLSAMKKIQTGSWGSEAINKNPQTITYDPFTWLRDQMKARIFSDAEVLTTSNHEVLKQQIIMNLEAAKSTIGTLFIVVPAVGAVTYLGMDIAEAGLDLDQAINGDTYAQRKKAIKGLFWDAAAILFDGVAAVESIGVRESNGIRFGRLFISDEVNIFKYPRNMETAGEIKAEAEMGAVAHSQPELKEIKLNFWEKYVLLPTNRVAVIAGSLKKLYKRSPQRGVMLNAAMVKAVPTMQKALVKLGTARGREILSLHLGYIERTEDFRTAVRSFDGFKSADIDMIKKYIKKDPITRSYTIDTSISKKPTGKVATALRNIDGLNQNEMRSLLHDVKTLEEYDLDNRFSQYLERLTLKDVNDARDRIKAMIDRAEWALKVDKSFRYEILTDKRDQNIVAVWHQDDKCFGVTEAFMKLKPEAQLQTILHEYVHPSILVNGKPSPDLIYMLAGYGDSGAGFVKAKRDQSILFARGDYSSHFITDGGEHVKNGEFAKRFDPEHHSSVIADIRVRENHALRRQVFWENADSFSLFVAEAGDEIEGTTNPDGTLNTPFRSA</sequence>
<accession>A0A6B9GBR9</accession>
<dbReference type="Pfam" id="PF20178">
    <property type="entry name" value="ToxA_N"/>
    <property type="match status" value="1"/>
</dbReference>
<dbReference type="AlphaFoldDB" id="A0A6B9GBR9"/>
<dbReference type="InterPro" id="IPR046673">
    <property type="entry name" value="ToxA_N"/>
</dbReference>
<geneLocation type="plasmid" evidence="3">
    <name>pne1a</name>
</geneLocation>
<reference evidence="2 3" key="1">
    <citation type="submission" date="2017-11" db="EMBL/GenBank/DDBJ databases">
        <title>Genome sequence of Pantoea cypripedii NE1.</title>
        <authorList>
            <person name="Nascimento F.X."/>
        </authorList>
    </citation>
    <scope>NUCLEOTIDE SEQUENCE [LARGE SCALE GENOMIC DNA]</scope>
    <source>
        <strain evidence="2 3">NE1</strain>
        <plasmid evidence="3">pne1a</plasmid>
    </source>
</reference>
<dbReference type="EMBL" id="CP024769">
    <property type="protein sequence ID" value="QGY31637.1"/>
    <property type="molecule type" value="Genomic_DNA"/>
</dbReference>
<feature type="domain" description="Dermonecrotic toxin N-terminal" evidence="1">
    <location>
        <begin position="345"/>
        <end position="607"/>
    </location>
</feature>
<name>A0A6B9GBR9_PANCY</name>
<gene>
    <name evidence="2" type="ORF">CUN67_21875</name>
</gene>
<keyword evidence="2" id="KW-0614">Plasmid</keyword>
<protein>
    <recommendedName>
        <fullName evidence="1">Dermonecrotic toxin N-terminal domain-containing protein</fullName>
    </recommendedName>
</protein>
<evidence type="ECO:0000313" key="3">
    <source>
        <dbReference type="Proteomes" id="UP000502005"/>
    </source>
</evidence>
<evidence type="ECO:0000313" key="2">
    <source>
        <dbReference type="EMBL" id="QGY31637.1"/>
    </source>
</evidence>
<dbReference type="Proteomes" id="UP000502005">
    <property type="component" value="Plasmid pNE1A"/>
</dbReference>
<organism evidence="2 3">
    <name type="scientific">Pantoea cypripedii</name>
    <name type="common">Pectobacterium cypripedii</name>
    <name type="synonym">Erwinia cypripedii</name>
    <dbReference type="NCBI Taxonomy" id="55209"/>
    <lineage>
        <taxon>Bacteria</taxon>
        <taxon>Pseudomonadati</taxon>
        <taxon>Pseudomonadota</taxon>
        <taxon>Gammaproteobacteria</taxon>
        <taxon>Enterobacterales</taxon>
        <taxon>Erwiniaceae</taxon>
        <taxon>Pantoea</taxon>
    </lineage>
</organism>
<evidence type="ECO:0000259" key="1">
    <source>
        <dbReference type="Pfam" id="PF20178"/>
    </source>
</evidence>